<dbReference type="InterPro" id="IPR036388">
    <property type="entry name" value="WH-like_DNA-bd_sf"/>
</dbReference>
<evidence type="ECO:0000259" key="6">
    <source>
        <dbReference type="Pfam" id="PF08281"/>
    </source>
</evidence>
<dbReference type="InterPro" id="IPR013324">
    <property type="entry name" value="RNA_pol_sigma_r3/r4-like"/>
</dbReference>
<dbReference type="InterPro" id="IPR013325">
    <property type="entry name" value="RNA_pol_sigma_r2"/>
</dbReference>
<dbReference type="InterPro" id="IPR014284">
    <property type="entry name" value="RNA_pol_sigma-70_dom"/>
</dbReference>
<dbReference type="Proteomes" id="UP000431901">
    <property type="component" value="Unassembled WGS sequence"/>
</dbReference>
<evidence type="ECO:0000313" key="7">
    <source>
        <dbReference type="EMBL" id="MXQ65365.1"/>
    </source>
</evidence>
<protein>
    <submittedName>
        <fullName evidence="7">Sigma-70 family RNA polymerase sigma factor</fullName>
    </submittedName>
</protein>
<keyword evidence="4" id="KW-0804">Transcription</keyword>
<dbReference type="RefSeq" id="WP_161103467.1">
    <property type="nucleotide sequence ID" value="NZ_JBHLYI010000010.1"/>
</dbReference>
<dbReference type="InterPro" id="IPR007627">
    <property type="entry name" value="RNA_pol_sigma70_r2"/>
</dbReference>
<comment type="similarity">
    <text evidence="1">Belongs to the sigma-70 factor family. ECF subfamily.</text>
</comment>
<dbReference type="GO" id="GO:0006352">
    <property type="term" value="P:DNA-templated transcription initiation"/>
    <property type="evidence" value="ECO:0007669"/>
    <property type="project" value="InterPro"/>
</dbReference>
<feature type="domain" description="RNA polymerase sigma factor 70 region 4 type 2" evidence="6">
    <location>
        <begin position="117"/>
        <end position="167"/>
    </location>
</feature>
<dbReference type="SUPFAM" id="SSF88946">
    <property type="entry name" value="Sigma2 domain of RNA polymerase sigma factors"/>
    <property type="match status" value="1"/>
</dbReference>
<keyword evidence="8" id="KW-1185">Reference proteome</keyword>
<dbReference type="SUPFAM" id="SSF88659">
    <property type="entry name" value="Sigma3 and sigma4 domains of RNA polymerase sigma factors"/>
    <property type="match status" value="1"/>
</dbReference>
<evidence type="ECO:0000313" key="8">
    <source>
        <dbReference type="Proteomes" id="UP000431901"/>
    </source>
</evidence>
<gene>
    <name evidence="7" type="ORF">GQ466_15110</name>
</gene>
<dbReference type="Pfam" id="PF08281">
    <property type="entry name" value="Sigma70_r4_2"/>
    <property type="match status" value="1"/>
</dbReference>
<evidence type="ECO:0000256" key="1">
    <source>
        <dbReference type="ARBA" id="ARBA00010641"/>
    </source>
</evidence>
<dbReference type="PANTHER" id="PTHR43133:SF25">
    <property type="entry name" value="RNA POLYMERASE SIGMA FACTOR RFAY-RELATED"/>
    <property type="match status" value="1"/>
</dbReference>
<dbReference type="Pfam" id="PF04542">
    <property type="entry name" value="Sigma70_r2"/>
    <property type="match status" value="1"/>
</dbReference>
<proteinExistence type="inferred from homology"/>
<evidence type="ECO:0000256" key="2">
    <source>
        <dbReference type="ARBA" id="ARBA00023015"/>
    </source>
</evidence>
<dbReference type="GO" id="GO:0003677">
    <property type="term" value="F:DNA binding"/>
    <property type="evidence" value="ECO:0007669"/>
    <property type="project" value="InterPro"/>
</dbReference>
<dbReference type="Gene3D" id="1.10.1740.10">
    <property type="match status" value="1"/>
</dbReference>
<dbReference type="GO" id="GO:0016987">
    <property type="term" value="F:sigma factor activity"/>
    <property type="evidence" value="ECO:0007669"/>
    <property type="project" value="UniProtKB-KW"/>
</dbReference>
<keyword evidence="3" id="KW-0731">Sigma factor</keyword>
<dbReference type="InterPro" id="IPR013249">
    <property type="entry name" value="RNA_pol_sigma70_r4_t2"/>
</dbReference>
<evidence type="ECO:0000256" key="4">
    <source>
        <dbReference type="ARBA" id="ARBA00023163"/>
    </source>
</evidence>
<sequence>MREPPTDRPPDPAREARFGALYDAHFAHVTGYVRRRADDPHDAADVIAETFLVAWRRLDDVPSGDPARFWLYGVARRALANQRRGERRRRDLTARAAARLGRDLATARPADTAPPELTAAFRALRADDRELLGLVAWEGLDAGEIAVVLGISRNAVRIRLHRARRRMTHELERRGLGAALPDAARVRANPMEGNP</sequence>
<feature type="domain" description="RNA polymerase sigma-70 region 2" evidence="5">
    <location>
        <begin position="21"/>
        <end position="89"/>
    </location>
</feature>
<dbReference type="OrthoDB" id="4184921at2"/>
<evidence type="ECO:0000259" key="5">
    <source>
        <dbReference type="Pfam" id="PF04542"/>
    </source>
</evidence>
<dbReference type="EMBL" id="WUTW01000002">
    <property type="protein sequence ID" value="MXQ65365.1"/>
    <property type="molecule type" value="Genomic_DNA"/>
</dbReference>
<name>A0A6I4WAQ7_9ACTN</name>
<reference evidence="7 8" key="1">
    <citation type="submission" date="2019-12" db="EMBL/GenBank/DDBJ databases">
        <title>Nocardia macrotermitis sp. nov. and Nocardia aurantia sp. nov., isolated from the gut of the fungus growing-termite Macrotermes natalensis.</title>
        <authorList>
            <person name="Christine B."/>
            <person name="Rene B."/>
        </authorList>
    </citation>
    <scope>NUCLEOTIDE SEQUENCE [LARGE SCALE GENOMIC DNA]</scope>
    <source>
        <strain evidence="7 8">DSM 102126</strain>
    </source>
</reference>
<organism evidence="7 8">
    <name type="scientific">Actinomadura rayongensis</name>
    <dbReference type="NCBI Taxonomy" id="1429076"/>
    <lineage>
        <taxon>Bacteria</taxon>
        <taxon>Bacillati</taxon>
        <taxon>Actinomycetota</taxon>
        <taxon>Actinomycetes</taxon>
        <taxon>Streptosporangiales</taxon>
        <taxon>Thermomonosporaceae</taxon>
        <taxon>Actinomadura</taxon>
    </lineage>
</organism>
<comment type="caution">
    <text evidence="7">The sequence shown here is derived from an EMBL/GenBank/DDBJ whole genome shotgun (WGS) entry which is preliminary data.</text>
</comment>
<dbReference type="PANTHER" id="PTHR43133">
    <property type="entry name" value="RNA POLYMERASE ECF-TYPE SIGMA FACTO"/>
    <property type="match status" value="1"/>
</dbReference>
<dbReference type="Gene3D" id="1.10.10.10">
    <property type="entry name" value="Winged helix-like DNA-binding domain superfamily/Winged helix DNA-binding domain"/>
    <property type="match status" value="1"/>
</dbReference>
<dbReference type="AlphaFoldDB" id="A0A6I4WAQ7"/>
<evidence type="ECO:0000256" key="3">
    <source>
        <dbReference type="ARBA" id="ARBA00023082"/>
    </source>
</evidence>
<dbReference type="InterPro" id="IPR039425">
    <property type="entry name" value="RNA_pol_sigma-70-like"/>
</dbReference>
<dbReference type="NCBIfam" id="TIGR02937">
    <property type="entry name" value="sigma70-ECF"/>
    <property type="match status" value="1"/>
</dbReference>
<keyword evidence="2" id="KW-0805">Transcription regulation</keyword>
<accession>A0A6I4WAQ7</accession>